<dbReference type="AlphaFoldDB" id="A0A938BMU0"/>
<organism evidence="2 3">
    <name type="scientific">Eiseniibacteriota bacterium</name>
    <dbReference type="NCBI Taxonomy" id="2212470"/>
    <lineage>
        <taxon>Bacteria</taxon>
        <taxon>Candidatus Eiseniibacteriota</taxon>
    </lineage>
</organism>
<dbReference type="InterPro" id="IPR011043">
    <property type="entry name" value="Gal_Oxase/kelch_b-propeller"/>
</dbReference>
<dbReference type="GO" id="GO:1902929">
    <property type="term" value="C:plasma membrane of growing cell tip"/>
    <property type="evidence" value="ECO:0007669"/>
    <property type="project" value="TreeGrafter"/>
</dbReference>
<gene>
    <name evidence="2" type="ORF">FJY75_01495</name>
</gene>
<dbReference type="EMBL" id="VGIY01000017">
    <property type="protein sequence ID" value="MBM3316503.1"/>
    <property type="molecule type" value="Genomic_DNA"/>
</dbReference>
<dbReference type="PANTHER" id="PTHR31778">
    <property type="entry name" value="BUD SITE SELECTION PROTEIN RAX2"/>
    <property type="match status" value="1"/>
</dbReference>
<proteinExistence type="predicted"/>
<dbReference type="Gene3D" id="2.60.40.4070">
    <property type="match status" value="1"/>
</dbReference>
<sequence>MYVGGYFTTAGPIGADNIARWNGATWQPLGQGLNDRVHALALHNGELIAAGDFTASGATPLAHIARWSGSSWQPLGSGLSGGPWPSVRALAVHDGDLFAGGMFETAGGQPAAFVARWDGTGWHPLGDGVGHWVHALGTFAGELVAGGEFVTAGGEPAAYIARWDGASWSAFENGFDLWTLALREHGGDLYAGGWFTSAGTRPSFYIARWLGEGTTDGPAPPWARPVRASLGVAGAHPMPGRVALALALPGASIARLTIHDAGGRRVATLLEELLPPGRREAVWSGRDDAGRPAAPGVYFARLRAEGEIVSARFLLLR</sequence>
<protein>
    <recommendedName>
        <fullName evidence="1">FlgD/Vpr Ig-like domain-containing protein</fullName>
    </recommendedName>
</protein>
<reference evidence="2" key="1">
    <citation type="submission" date="2019-03" db="EMBL/GenBank/DDBJ databases">
        <title>Lake Tanganyika Metagenome-Assembled Genomes (MAGs).</title>
        <authorList>
            <person name="Tran P."/>
        </authorList>
    </citation>
    <scope>NUCLEOTIDE SEQUENCE</scope>
    <source>
        <strain evidence="2">M_DeepCast_400m_m2_100</strain>
    </source>
</reference>
<dbReference type="Pfam" id="PF13860">
    <property type="entry name" value="FlgD_ig"/>
    <property type="match status" value="1"/>
</dbReference>
<feature type="domain" description="FlgD/Vpr Ig-like" evidence="1">
    <location>
        <begin position="245"/>
        <end position="303"/>
    </location>
</feature>
<accession>A0A938BMU0</accession>
<dbReference type="PANTHER" id="PTHR31778:SF2">
    <property type="entry name" value="BUD SITE SELECTION PROTEIN RAX2"/>
    <property type="match status" value="1"/>
</dbReference>
<dbReference type="SUPFAM" id="SSF50965">
    <property type="entry name" value="Galactose oxidase, central domain"/>
    <property type="match status" value="1"/>
</dbReference>
<evidence type="ECO:0000259" key="1">
    <source>
        <dbReference type="Pfam" id="PF13860"/>
    </source>
</evidence>
<dbReference type="InterPro" id="IPR025965">
    <property type="entry name" value="FlgD/Vpr_Ig-like"/>
</dbReference>
<evidence type="ECO:0000313" key="2">
    <source>
        <dbReference type="EMBL" id="MBM3316503.1"/>
    </source>
</evidence>
<dbReference type="Proteomes" id="UP000748308">
    <property type="component" value="Unassembled WGS sequence"/>
</dbReference>
<name>A0A938BMU0_UNCEI</name>
<evidence type="ECO:0000313" key="3">
    <source>
        <dbReference type="Proteomes" id="UP000748308"/>
    </source>
</evidence>
<comment type="caution">
    <text evidence="2">The sequence shown here is derived from an EMBL/GenBank/DDBJ whole genome shotgun (WGS) entry which is preliminary data.</text>
</comment>